<organism evidence="1">
    <name type="scientific">viral metagenome</name>
    <dbReference type="NCBI Taxonomy" id="1070528"/>
    <lineage>
        <taxon>unclassified sequences</taxon>
        <taxon>metagenomes</taxon>
        <taxon>organismal metagenomes</taxon>
    </lineage>
</organism>
<dbReference type="EMBL" id="MN739166">
    <property type="protein sequence ID" value="QHS91907.1"/>
    <property type="molecule type" value="Genomic_DNA"/>
</dbReference>
<proteinExistence type="predicted"/>
<reference evidence="1" key="1">
    <citation type="journal article" date="2020" name="Nature">
        <title>Giant virus diversity and host interactions through global metagenomics.</title>
        <authorList>
            <person name="Schulz F."/>
            <person name="Roux S."/>
            <person name="Paez-Espino D."/>
            <person name="Jungbluth S."/>
            <person name="Walsh D.A."/>
            <person name="Denef V.J."/>
            <person name="McMahon K.D."/>
            <person name="Konstantinidis K.T."/>
            <person name="Eloe-Fadrosh E.A."/>
            <person name="Kyrpides N.C."/>
            <person name="Woyke T."/>
        </authorList>
    </citation>
    <scope>NUCLEOTIDE SEQUENCE</scope>
    <source>
        <strain evidence="1">GVMAG-M-3300013285-6</strain>
    </source>
</reference>
<dbReference type="AlphaFoldDB" id="A0A6C0BHS9"/>
<protein>
    <submittedName>
        <fullName evidence="1">Uncharacterized protein</fullName>
    </submittedName>
</protein>
<accession>A0A6C0BHS9</accession>
<sequence length="44" mass="5093">MAIAADSFALAVFFTPFRSLMVFRTDFTHLQNFELNDTICFLDD</sequence>
<evidence type="ECO:0000313" key="1">
    <source>
        <dbReference type="EMBL" id="QHS91907.1"/>
    </source>
</evidence>
<name>A0A6C0BHS9_9ZZZZ</name>